<organism evidence="5 6">
    <name type="scientific">Limnobacter litoralis</name>
    <dbReference type="NCBI Taxonomy" id="481366"/>
    <lineage>
        <taxon>Bacteria</taxon>
        <taxon>Pseudomonadati</taxon>
        <taxon>Pseudomonadota</taxon>
        <taxon>Betaproteobacteria</taxon>
        <taxon>Burkholderiales</taxon>
        <taxon>Burkholderiaceae</taxon>
        <taxon>Limnobacter</taxon>
    </lineage>
</organism>
<evidence type="ECO:0000313" key="6">
    <source>
        <dbReference type="Proteomes" id="UP001156664"/>
    </source>
</evidence>
<gene>
    <name evidence="5" type="ORF">GCM10007875_00380</name>
</gene>
<dbReference type="RefSeq" id="WP_284279231.1">
    <property type="nucleotide sequence ID" value="NZ_BSOJ01000001.1"/>
</dbReference>
<dbReference type="Pfam" id="PF00563">
    <property type="entry name" value="EAL"/>
    <property type="match status" value="1"/>
</dbReference>
<feature type="domain" description="EAL" evidence="2">
    <location>
        <begin position="414"/>
        <end position="665"/>
    </location>
</feature>
<dbReference type="InterPro" id="IPR000160">
    <property type="entry name" value="GGDEF_dom"/>
</dbReference>
<dbReference type="InterPro" id="IPR003660">
    <property type="entry name" value="HAMP_dom"/>
</dbReference>
<dbReference type="PROSITE" id="PS50883">
    <property type="entry name" value="EAL"/>
    <property type="match status" value="1"/>
</dbReference>
<dbReference type="PROSITE" id="PS50885">
    <property type="entry name" value="HAMP"/>
    <property type="match status" value="1"/>
</dbReference>
<feature type="transmembrane region" description="Helical" evidence="1">
    <location>
        <begin position="28"/>
        <end position="47"/>
    </location>
</feature>
<dbReference type="InterPro" id="IPR001633">
    <property type="entry name" value="EAL_dom"/>
</dbReference>
<evidence type="ECO:0000259" key="3">
    <source>
        <dbReference type="PROSITE" id="PS50885"/>
    </source>
</evidence>
<feature type="transmembrane region" description="Helical" evidence="1">
    <location>
        <begin position="170"/>
        <end position="188"/>
    </location>
</feature>
<dbReference type="Gene3D" id="3.20.20.450">
    <property type="entry name" value="EAL domain"/>
    <property type="match status" value="1"/>
</dbReference>
<evidence type="ECO:0000256" key="1">
    <source>
        <dbReference type="SAM" id="Phobius"/>
    </source>
</evidence>
<name>A0ABQ5YN61_9BURK</name>
<feature type="domain" description="GGDEF" evidence="4">
    <location>
        <begin position="275"/>
        <end position="406"/>
    </location>
</feature>
<dbReference type="InterPro" id="IPR035919">
    <property type="entry name" value="EAL_sf"/>
</dbReference>
<protein>
    <recommendedName>
        <fullName evidence="7">EAL domain-containing protein</fullName>
    </recommendedName>
</protein>
<reference evidence="6" key="1">
    <citation type="journal article" date="2019" name="Int. J. Syst. Evol. Microbiol.">
        <title>The Global Catalogue of Microorganisms (GCM) 10K type strain sequencing project: providing services to taxonomists for standard genome sequencing and annotation.</title>
        <authorList>
            <consortium name="The Broad Institute Genomics Platform"/>
            <consortium name="The Broad Institute Genome Sequencing Center for Infectious Disease"/>
            <person name="Wu L."/>
            <person name="Ma J."/>
        </authorList>
    </citation>
    <scope>NUCLEOTIDE SEQUENCE [LARGE SCALE GENOMIC DNA]</scope>
    <source>
        <strain evidence="6">NBRC 105857</strain>
    </source>
</reference>
<dbReference type="Gene3D" id="3.30.70.270">
    <property type="match status" value="1"/>
</dbReference>
<evidence type="ECO:0008006" key="7">
    <source>
        <dbReference type="Google" id="ProtNLM"/>
    </source>
</evidence>
<dbReference type="CDD" id="cd06225">
    <property type="entry name" value="HAMP"/>
    <property type="match status" value="1"/>
</dbReference>
<dbReference type="Gene3D" id="6.10.340.10">
    <property type="match status" value="1"/>
</dbReference>
<dbReference type="SMART" id="SM00267">
    <property type="entry name" value="GGDEF"/>
    <property type="match status" value="1"/>
</dbReference>
<dbReference type="InterPro" id="IPR029787">
    <property type="entry name" value="Nucleotide_cyclase"/>
</dbReference>
<accession>A0ABQ5YN61</accession>
<sequence>MSSELPQPDKNTPVQWKFRFHDSLRLHAFQACLVSMLLLALAIYAIVANQIQSEQARQADTMLQSRLHELQTDDSHHESIDSAQSNQPVFYYHGNLEAARLTVDWPKNCELPAEHESGQGRIQIAHCSEGQLLHFMEVDSKSDEGQHDTLTVWTSFSNSDPIGNVSTPDLVSLGFLILLISFFSSDWISRCVRKPLRKLATTCEKVAAERTDSPLPDCDIYELQTLTQSFRQMSRLIHDREKHIRQTAYRDALTGLDNRAFLFFALLDRIKNAREPLTLITWGADNLDSINEVLGHDISDAVLIRFACKARRFFKQSIVMARLEGNLFCTVMPRAIAKRLIEQVPHGRELNNTVHVAGYTLDIQSHAGIAHFPQDGDSPETLLRRAEIARQLAKKTQRNWIEFERKLEIRSTRRLALLTELKEAIAADQFELYFQPKLNVRNNTITQAEVLIRWNHPTRGLIAPGGFIELAEQTGLIKEISQIVLQKVHTLVSQCNTQGITLSMNLSAIDLEDSRLLDFARSLNTKHPDDARFITLEITESASMKDPEQALNILEGFSKLGYHLSIDDFGAGYSSLSYLKKFPVSELKIDRSLVQNCHKDTDSAIILESTIEMGHIMGLVVTTEGVETDEEYQQVCNLGADYVQGYWLSMPIPFDEFMAKHLLGSYAQEIQPI</sequence>
<dbReference type="Pfam" id="PF00990">
    <property type="entry name" value="GGDEF"/>
    <property type="match status" value="1"/>
</dbReference>
<dbReference type="PANTHER" id="PTHR33121:SF79">
    <property type="entry name" value="CYCLIC DI-GMP PHOSPHODIESTERASE PDED-RELATED"/>
    <property type="match status" value="1"/>
</dbReference>
<keyword evidence="1" id="KW-0812">Transmembrane</keyword>
<dbReference type="CDD" id="cd01949">
    <property type="entry name" value="GGDEF"/>
    <property type="match status" value="1"/>
</dbReference>
<dbReference type="SMART" id="SM00052">
    <property type="entry name" value="EAL"/>
    <property type="match status" value="1"/>
</dbReference>
<dbReference type="InterPro" id="IPR050706">
    <property type="entry name" value="Cyclic-di-GMP_PDE-like"/>
</dbReference>
<dbReference type="PANTHER" id="PTHR33121">
    <property type="entry name" value="CYCLIC DI-GMP PHOSPHODIESTERASE PDEF"/>
    <property type="match status" value="1"/>
</dbReference>
<dbReference type="PROSITE" id="PS50887">
    <property type="entry name" value="GGDEF"/>
    <property type="match status" value="1"/>
</dbReference>
<dbReference type="CDD" id="cd01948">
    <property type="entry name" value="EAL"/>
    <property type="match status" value="1"/>
</dbReference>
<evidence type="ECO:0000259" key="2">
    <source>
        <dbReference type="PROSITE" id="PS50883"/>
    </source>
</evidence>
<dbReference type="SUPFAM" id="SSF55073">
    <property type="entry name" value="Nucleotide cyclase"/>
    <property type="match status" value="1"/>
</dbReference>
<proteinExistence type="predicted"/>
<dbReference type="NCBIfam" id="TIGR00254">
    <property type="entry name" value="GGDEF"/>
    <property type="match status" value="1"/>
</dbReference>
<dbReference type="EMBL" id="BSOJ01000001">
    <property type="protein sequence ID" value="GLR24951.1"/>
    <property type="molecule type" value="Genomic_DNA"/>
</dbReference>
<evidence type="ECO:0000259" key="4">
    <source>
        <dbReference type="PROSITE" id="PS50887"/>
    </source>
</evidence>
<evidence type="ECO:0000313" key="5">
    <source>
        <dbReference type="EMBL" id="GLR24951.1"/>
    </source>
</evidence>
<keyword evidence="1" id="KW-0472">Membrane</keyword>
<dbReference type="Proteomes" id="UP001156664">
    <property type="component" value="Unassembled WGS sequence"/>
</dbReference>
<keyword evidence="6" id="KW-1185">Reference proteome</keyword>
<dbReference type="InterPro" id="IPR043128">
    <property type="entry name" value="Rev_trsase/Diguanyl_cyclase"/>
</dbReference>
<comment type="caution">
    <text evidence="5">The sequence shown here is derived from an EMBL/GenBank/DDBJ whole genome shotgun (WGS) entry which is preliminary data.</text>
</comment>
<keyword evidence="1" id="KW-1133">Transmembrane helix</keyword>
<dbReference type="SUPFAM" id="SSF141868">
    <property type="entry name" value="EAL domain-like"/>
    <property type="match status" value="1"/>
</dbReference>
<feature type="domain" description="HAMP" evidence="3">
    <location>
        <begin position="192"/>
        <end position="242"/>
    </location>
</feature>